<feature type="transmembrane region" description="Helical" evidence="11">
    <location>
        <begin position="60"/>
        <end position="80"/>
    </location>
</feature>
<feature type="transmembrane region" description="Helical" evidence="11">
    <location>
        <begin position="782"/>
        <end position="802"/>
    </location>
</feature>
<evidence type="ECO:0000256" key="3">
    <source>
        <dbReference type="ARBA" id="ARBA00022475"/>
    </source>
</evidence>
<sequence length="1342" mass="146022">MDSFLFLASVVIHGLGAVLQSLLPKHKLGSQRSYLRIGALAAYELVSCVSWAILLIRAPALDWVSITIPALYLTSLLITIGTPRASSLAEAQSHPFSGAPFLPTFTLSWLDPVLELAASRPLSADDTWPVDSKMSMKGTQRQPVSQSSTLRHDVSKGLASVLWLNFKAGIVSSFLLAVVNVATALVQPFILQSLIENNDVLSVTSLFLTSLMAGATEAHMNLQLRKIGVQLRSALTSLLCDECMAATDRNESGADPAVLIEVDCGKVFDLVEQYHLIWMVSVQSAISLAALMLLLGWQSVLAGAISPFVMMPLLGYTTSRISQRMTDFIEAKDARVGLITQVIKQIKQIKLDALAYLFERKIDDRRATELEKYKAIAKLNAFMVFLVYILPPALISVTFGTSILLGHSLPSSVVFPALAFCFNITRSVSLLPRLVMLYHGGRISFGRIQAFLLATKDEKNIASHNVLLSPNDIPGTGPVGFRMRNCDIAFPGATKTLVQICNIEASSAFLLVISGSVGCGKTTLIRSIIGEIKPPFGDIEIQGRIAYAPQKPFLISGTIRDNITFGLPFDGPFYNKVLGAVALNSDLGRLPHGDATILGGTGVALSGGQKARIGLARAIYCRREVIVLDDPLAAVDAKVRSHLMKKLFGPRGLLKDTLQIVTTSSDALMAQADKLYVIQDRILSESAPPSRAHEEDISDFPDEEVETRRERDKSVSSASVIGYGSIKANAPSRVMSPGSVGDDETAPLLSKTRSTASASDTTDSPVRLGTYLRFLKLAKPGGWLVVLVTAAASKLLDILAVYFLKLSSQEFETQGHSFKLTYYSVCALVGGFLSSVFVLVAYFLCIIPSSQSIHAELTKGILGSKFSFFETASLGDILNRFTNDINKIDTAVSAGLIGLVALCVTATASILIIVAATPLSILYLAPIGVVYFAIQAYYLHACRQLRRLEVLARGPILNTATEMRVGASVIRTFNQEATFKDKARDVIDNHIRVWAPFVALDSWLMLRLQLLSSIIQLLSAGLLLWLRTPASTLGLVMNYQIQITSQFNNLVQLRANLEADITSAERVWACAAEQPENQPDDEIRPPASWPQGAAITFNSYTASYKPNDQPCLHDLNFAIQPGEHVAVVGRTGAGKSSLTLALLRALHHDERLGGTIELDGLNISNVDLISLRKRITMIPQEPALFGGTVRNNLDLEGARTDEQLCEALELCQMSRIFNLEPDQEPLEYQVSDFGANLSGGQIQILALARAILEKNDIVILDEATAAMDAPTMAIIHRVIKHRFRNHTVITITHHIESALEHDKVLVMHDGRVANFATPGELLKDKTSILSQLVAESRRTMHS</sequence>
<dbReference type="InterPro" id="IPR044746">
    <property type="entry name" value="ABCC_6TM_D1"/>
</dbReference>
<comment type="caution">
    <text evidence="14">The sequence shown here is derived from an EMBL/GenBank/DDBJ whole genome shotgun (WGS) entry which is preliminary data.</text>
</comment>
<feature type="transmembrane region" description="Helical" evidence="11">
    <location>
        <begin position="382"/>
        <end position="405"/>
    </location>
</feature>
<keyword evidence="3" id="KW-1003">Cell membrane</keyword>
<feature type="domain" description="ABC transmembrane type-1" evidence="13">
    <location>
        <begin position="784"/>
        <end position="1059"/>
    </location>
</feature>
<dbReference type="Pfam" id="PF00005">
    <property type="entry name" value="ABC_tran"/>
    <property type="match status" value="2"/>
</dbReference>
<evidence type="ECO:0000313" key="14">
    <source>
        <dbReference type="EMBL" id="CAH0054464.1"/>
    </source>
</evidence>
<dbReference type="InterPro" id="IPR003439">
    <property type="entry name" value="ABC_transporter-like_ATP-bd"/>
</dbReference>
<keyword evidence="7 11" id="KW-1133">Transmembrane helix</keyword>
<dbReference type="PANTHER" id="PTHR24223">
    <property type="entry name" value="ATP-BINDING CASSETTE SUB-FAMILY C"/>
    <property type="match status" value="1"/>
</dbReference>
<dbReference type="CDD" id="cd03244">
    <property type="entry name" value="ABCC_MRP_domain2"/>
    <property type="match status" value="1"/>
</dbReference>
<evidence type="ECO:0000256" key="7">
    <source>
        <dbReference type="ARBA" id="ARBA00022989"/>
    </source>
</evidence>
<dbReference type="InterPro" id="IPR017871">
    <property type="entry name" value="ABC_transporter-like_CS"/>
</dbReference>
<evidence type="ECO:0000256" key="1">
    <source>
        <dbReference type="ARBA" id="ARBA00004651"/>
    </source>
</evidence>
<keyword evidence="15" id="KW-1185">Reference proteome</keyword>
<dbReference type="PROSITE" id="PS00211">
    <property type="entry name" value="ABC_TRANSPORTER_1"/>
    <property type="match status" value="1"/>
</dbReference>
<evidence type="ECO:0000256" key="2">
    <source>
        <dbReference type="ARBA" id="ARBA00022448"/>
    </source>
</evidence>
<dbReference type="EMBL" id="CABFOC020000050">
    <property type="protein sequence ID" value="CAH0054464.1"/>
    <property type="molecule type" value="Genomic_DNA"/>
</dbReference>
<dbReference type="Pfam" id="PF00664">
    <property type="entry name" value="ABC_membrane"/>
    <property type="match status" value="2"/>
</dbReference>
<dbReference type="Gene3D" id="1.20.1560.10">
    <property type="entry name" value="ABC transporter type 1, transmembrane domain"/>
    <property type="match status" value="2"/>
</dbReference>
<keyword evidence="9" id="KW-0325">Glycoprotein</keyword>
<dbReference type="OrthoDB" id="6500128at2759"/>
<feature type="compositionally biased region" description="Acidic residues" evidence="10">
    <location>
        <begin position="696"/>
        <end position="705"/>
    </location>
</feature>
<dbReference type="PROSITE" id="PS50893">
    <property type="entry name" value="ABC_TRANSPORTER_2"/>
    <property type="match status" value="2"/>
</dbReference>
<evidence type="ECO:0000259" key="12">
    <source>
        <dbReference type="PROSITE" id="PS50893"/>
    </source>
</evidence>
<dbReference type="PROSITE" id="PS50929">
    <property type="entry name" value="ABC_TM1F"/>
    <property type="match status" value="2"/>
</dbReference>
<gene>
    <name evidence="14" type="ORF">CSOL1703_00016533</name>
</gene>
<feature type="region of interest" description="Disordered" evidence="10">
    <location>
        <begin position="687"/>
        <end position="716"/>
    </location>
</feature>
<dbReference type="SUPFAM" id="SSF90123">
    <property type="entry name" value="ABC transporter transmembrane region"/>
    <property type="match status" value="2"/>
</dbReference>
<keyword evidence="6" id="KW-0067">ATP-binding</keyword>
<feature type="transmembrane region" description="Helical" evidence="11">
    <location>
        <begin position="35"/>
        <end position="54"/>
    </location>
</feature>
<dbReference type="Gene3D" id="3.40.50.300">
    <property type="entry name" value="P-loop containing nucleotide triphosphate hydrolases"/>
    <property type="match status" value="2"/>
</dbReference>
<evidence type="ECO:0000256" key="11">
    <source>
        <dbReference type="SAM" id="Phobius"/>
    </source>
</evidence>
<evidence type="ECO:0000256" key="4">
    <source>
        <dbReference type="ARBA" id="ARBA00022692"/>
    </source>
</evidence>
<dbReference type="InterPro" id="IPR003593">
    <property type="entry name" value="AAA+_ATPase"/>
</dbReference>
<dbReference type="GO" id="GO:0140359">
    <property type="term" value="F:ABC-type transporter activity"/>
    <property type="evidence" value="ECO:0007669"/>
    <property type="project" value="InterPro"/>
</dbReference>
<feature type="region of interest" description="Disordered" evidence="10">
    <location>
        <begin position="732"/>
        <end position="762"/>
    </location>
</feature>
<feature type="transmembrane region" description="Helical" evidence="11">
    <location>
        <begin position="921"/>
        <end position="939"/>
    </location>
</feature>
<feature type="domain" description="ABC transmembrane type-1" evidence="13">
    <location>
        <begin position="173"/>
        <end position="440"/>
    </location>
</feature>
<reference evidence="14" key="1">
    <citation type="submission" date="2021-10" db="EMBL/GenBank/DDBJ databases">
        <authorList>
            <person name="Piombo E."/>
        </authorList>
    </citation>
    <scope>NUCLEOTIDE SEQUENCE</scope>
</reference>
<dbReference type="GO" id="GO:0005886">
    <property type="term" value="C:plasma membrane"/>
    <property type="evidence" value="ECO:0007669"/>
    <property type="project" value="UniProtKB-SubCell"/>
</dbReference>
<dbReference type="InterPro" id="IPR027417">
    <property type="entry name" value="P-loop_NTPase"/>
</dbReference>
<feature type="transmembrane region" description="Helical" evidence="11">
    <location>
        <begin position="174"/>
        <end position="195"/>
    </location>
</feature>
<comment type="subcellular location">
    <subcellularLocation>
        <location evidence="1">Cell membrane</location>
        <topology evidence="1">Multi-pass membrane protein</topology>
    </subcellularLocation>
</comment>
<evidence type="ECO:0000256" key="5">
    <source>
        <dbReference type="ARBA" id="ARBA00022741"/>
    </source>
</evidence>
<evidence type="ECO:0000256" key="8">
    <source>
        <dbReference type="ARBA" id="ARBA00023136"/>
    </source>
</evidence>
<feature type="transmembrane region" description="Helical" evidence="11">
    <location>
        <begin position="6"/>
        <end position="23"/>
    </location>
</feature>
<dbReference type="GO" id="GO:0016887">
    <property type="term" value="F:ATP hydrolysis activity"/>
    <property type="evidence" value="ECO:0007669"/>
    <property type="project" value="InterPro"/>
</dbReference>
<dbReference type="PANTHER" id="PTHR24223:SF399">
    <property type="entry name" value="ABC TRANSPORTER ATNG"/>
    <property type="match status" value="1"/>
</dbReference>
<evidence type="ECO:0000313" key="15">
    <source>
        <dbReference type="Proteomes" id="UP000775872"/>
    </source>
</evidence>
<evidence type="ECO:0000256" key="6">
    <source>
        <dbReference type="ARBA" id="ARBA00022840"/>
    </source>
</evidence>
<dbReference type="InterPro" id="IPR050173">
    <property type="entry name" value="ABC_transporter_C-like"/>
</dbReference>
<dbReference type="SUPFAM" id="SSF52540">
    <property type="entry name" value="P-loop containing nucleoside triphosphate hydrolases"/>
    <property type="match status" value="2"/>
</dbReference>
<name>A0A9N9ZFX6_9HYPO</name>
<dbReference type="InterPro" id="IPR036640">
    <property type="entry name" value="ABC1_TM_sf"/>
</dbReference>
<proteinExistence type="predicted"/>
<dbReference type="CDD" id="cd18579">
    <property type="entry name" value="ABC_6TM_ABCC_D1"/>
    <property type="match status" value="1"/>
</dbReference>
<feature type="domain" description="ABC transporter" evidence="12">
    <location>
        <begin position="1095"/>
        <end position="1334"/>
    </location>
</feature>
<evidence type="ECO:0000256" key="10">
    <source>
        <dbReference type="SAM" id="MobiDB-lite"/>
    </source>
</evidence>
<dbReference type="SMART" id="SM00382">
    <property type="entry name" value="AAA"/>
    <property type="match status" value="2"/>
</dbReference>
<dbReference type="GO" id="GO:0005524">
    <property type="term" value="F:ATP binding"/>
    <property type="evidence" value="ECO:0007669"/>
    <property type="project" value="UniProtKB-KW"/>
</dbReference>
<evidence type="ECO:0000259" key="13">
    <source>
        <dbReference type="PROSITE" id="PS50929"/>
    </source>
</evidence>
<dbReference type="InterPro" id="IPR044726">
    <property type="entry name" value="ABCC_6TM_D2"/>
</dbReference>
<feature type="transmembrane region" description="Helical" evidence="11">
    <location>
        <begin position="276"/>
        <end position="294"/>
    </location>
</feature>
<organism evidence="14 15">
    <name type="scientific">Clonostachys solani</name>
    <dbReference type="NCBI Taxonomy" id="160281"/>
    <lineage>
        <taxon>Eukaryota</taxon>
        <taxon>Fungi</taxon>
        <taxon>Dikarya</taxon>
        <taxon>Ascomycota</taxon>
        <taxon>Pezizomycotina</taxon>
        <taxon>Sordariomycetes</taxon>
        <taxon>Hypocreomycetidae</taxon>
        <taxon>Hypocreales</taxon>
        <taxon>Bionectriaceae</taxon>
        <taxon>Clonostachys</taxon>
    </lineage>
</organism>
<feature type="domain" description="ABC transporter" evidence="12">
    <location>
        <begin position="483"/>
        <end position="705"/>
    </location>
</feature>
<dbReference type="FunFam" id="3.40.50.300:FF:000163">
    <property type="entry name" value="Multidrug resistance-associated protein member 4"/>
    <property type="match status" value="1"/>
</dbReference>
<keyword evidence="2" id="KW-0813">Transport</keyword>
<evidence type="ECO:0000256" key="9">
    <source>
        <dbReference type="ARBA" id="ARBA00023180"/>
    </source>
</evidence>
<feature type="transmembrane region" description="Helical" evidence="11">
    <location>
        <begin position="201"/>
        <end position="222"/>
    </location>
</feature>
<dbReference type="Proteomes" id="UP000775872">
    <property type="component" value="Unassembled WGS sequence"/>
</dbReference>
<dbReference type="CDD" id="cd18580">
    <property type="entry name" value="ABC_6TM_ABCC_D2"/>
    <property type="match status" value="1"/>
</dbReference>
<feature type="transmembrane region" description="Helical" evidence="11">
    <location>
        <begin position="822"/>
        <end position="844"/>
    </location>
</feature>
<accession>A0A9N9ZFX6</accession>
<feature type="transmembrane region" description="Helical" evidence="11">
    <location>
        <begin position="890"/>
        <end position="915"/>
    </location>
</feature>
<keyword evidence="5" id="KW-0547">Nucleotide-binding</keyword>
<protein>
    <submittedName>
        <fullName evidence="14">Uncharacterized protein</fullName>
    </submittedName>
</protein>
<feature type="transmembrane region" description="Helical" evidence="11">
    <location>
        <begin position="300"/>
        <end position="318"/>
    </location>
</feature>
<dbReference type="InterPro" id="IPR011527">
    <property type="entry name" value="ABC1_TM_dom"/>
</dbReference>
<keyword evidence="8 11" id="KW-0472">Membrane</keyword>
<feature type="compositionally biased region" description="Low complexity" evidence="10">
    <location>
        <begin position="752"/>
        <end position="762"/>
    </location>
</feature>
<keyword evidence="4 11" id="KW-0812">Transmembrane</keyword>